<keyword evidence="18" id="KW-0325">Glycoprotein</keyword>
<feature type="transmembrane region" description="Helical" evidence="24">
    <location>
        <begin position="299"/>
        <end position="322"/>
    </location>
</feature>
<evidence type="ECO:0000313" key="27">
    <source>
        <dbReference type="EMBL" id="CAG1830460.1"/>
    </source>
</evidence>
<dbReference type="Pfam" id="PF00139">
    <property type="entry name" value="Lectin_legB"/>
    <property type="match status" value="1"/>
</dbReference>
<comment type="subunit">
    <text evidence="21">Interacts with ABCG40.</text>
</comment>
<dbReference type="InterPro" id="IPR017441">
    <property type="entry name" value="Protein_kinase_ATP_BS"/>
</dbReference>
<evidence type="ECO:0000256" key="9">
    <source>
        <dbReference type="ARBA" id="ARBA00022729"/>
    </source>
</evidence>
<evidence type="ECO:0000256" key="1">
    <source>
        <dbReference type="ARBA" id="ARBA00004251"/>
    </source>
</evidence>
<dbReference type="Gene3D" id="3.30.200.20">
    <property type="entry name" value="Phosphorylase Kinase, domain 1"/>
    <property type="match status" value="1"/>
</dbReference>
<dbReference type="CDD" id="cd06899">
    <property type="entry name" value="lectin_legume_LecRK_Arcelin_ConA"/>
    <property type="match status" value="1"/>
</dbReference>
<keyword evidence="17" id="KW-0675">Receptor</keyword>
<dbReference type="Gene3D" id="1.10.510.10">
    <property type="entry name" value="Transferase(Phosphotransferase) domain 1"/>
    <property type="match status" value="1"/>
</dbReference>
<dbReference type="InterPro" id="IPR019825">
    <property type="entry name" value="Lectin_legB_Mn/Ca_BS"/>
</dbReference>
<dbReference type="InterPro" id="IPR001220">
    <property type="entry name" value="Legume_lectin_dom"/>
</dbReference>
<dbReference type="CDD" id="cd14066">
    <property type="entry name" value="STKc_IRAK"/>
    <property type="match status" value="1"/>
</dbReference>
<comment type="function">
    <text evidence="19">Involved in resistance response to the pathogenic oomycetes Phytophthora infestans and Phytophthora capsici.</text>
</comment>
<feature type="domain" description="Protein kinase" evidence="26">
    <location>
        <begin position="371"/>
        <end position="650"/>
    </location>
</feature>
<proteinExistence type="inferred from homology"/>
<dbReference type="SUPFAM" id="SSF49899">
    <property type="entry name" value="Concanavalin A-like lectins/glucanases"/>
    <property type="match status" value="1"/>
</dbReference>
<dbReference type="InterPro" id="IPR011009">
    <property type="entry name" value="Kinase-like_dom_sf"/>
</dbReference>
<keyword evidence="8 24" id="KW-0812">Transmembrane</keyword>
<keyword evidence="16 24" id="KW-0472">Membrane</keyword>
<comment type="similarity">
    <text evidence="2">In the N-terminal section; belongs to the leguminous lectin family.</text>
</comment>
<dbReference type="Gene3D" id="2.60.120.200">
    <property type="match status" value="1"/>
</dbReference>
<dbReference type="FunFam" id="3.30.200.20:FF:000168">
    <property type="entry name" value="L-type lectin-domain containing receptor kinase IX.1"/>
    <property type="match status" value="1"/>
</dbReference>
<evidence type="ECO:0000256" key="16">
    <source>
        <dbReference type="ARBA" id="ARBA00023136"/>
    </source>
</evidence>
<dbReference type="PROSITE" id="PS00307">
    <property type="entry name" value="LECTIN_LEGUME_BETA"/>
    <property type="match status" value="1"/>
</dbReference>
<comment type="subcellular location">
    <subcellularLocation>
        <location evidence="1">Cell membrane</location>
        <topology evidence="1">Single-pass type I membrane protein</topology>
    </subcellularLocation>
</comment>
<dbReference type="AlphaFoldDB" id="A0A8D6ZIQ2"/>
<dbReference type="EMBL" id="HG996472">
    <property type="protein sequence ID" value="CAG1830460.1"/>
    <property type="molecule type" value="Genomic_DNA"/>
</dbReference>
<evidence type="ECO:0000259" key="26">
    <source>
        <dbReference type="PROSITE" id="PS50011"/>
    </source>
</evidence>
<keyword evidence="14 22" id="KW-0067">ATP-binding</keyword>
<evidence type="ECO:0000256" key="4">
    <source>
        <dbReference type="ARBA" id="ARBA00012513"/>
    </source>
</evidence>
<evidence type="ECO:0000256" key="15">
    <source>
        <dbReference type="ARBA" id="ARBA00022989"/>
    </source>
</evidence>
<dbReference type="PANTHER" id="PTHR27007">
    <property type="match status" value="1"/>
</dbReference>
<evidence type="ECO:0000256" key="20">
    <source>
        <dbReference type="ARBA" id="ARBA00058818"/>
    </source>
</evidence>
<evidence type="ECO:0000256" key="3">
    <source>
        <dbReference type="ARBA" id="ARBA00010217"/>
    </source>
</evidence>
<keyword evidence="13" id="KW-0611">Plant defense</keyword>
<keyword evidence="7" id="KW-0808">Transferase</keyword>
<evidence type="ECO:0000256" key="18">
    <source>
        <dbReference type="ARBA" id="ARBA00023180"/>
    </source>
</evidence>
<dbReference type="GO" id="GO:0009626">
    <property type="term" value="P:plant-type hypersensitive response"/>
    <property type="evidence" value="ECO:0007669"/>
    <property type="project" value="UniProtKB-ARBA"/>
</dbReference>
<dbReference type="Pfam" id="PF00069">
    <property type="entry name" value="Pkinase"/>
    <property type="match status" value="1"/>
</dbReference>
<evidence type="ECO:0000256" key="5">
    <source>
        <dbReference type="ARBA" id="ARBA00022475"/>
    </source>
</evidence>
<feature type="compositionally biased region" description="Low complexity" evidence="23">
    <location>
        <begin position="262"/>
        <end position="278"/>
    </location>
</feature>
<evidence type="ECO:0000256" key="2">
    <source>
        <dbReference type="ARBA" id="ARBA00008536"/>
    </source>
</evidence>
<keyword evidence="6" id="KW-0723">Serine/threonine-protein kinase</keyword>
<dbReference type="FunFam" id="1.10.510.10:FF:000240">
    <property type="entry name" value="Lectin-domain containing receptor kinase A4.3"/>
    <property type="match status" value="1"/>
</dbReference>
<dbReference type="GO" id="GO:0002229">
    <property type="term" value="P:defense response to oomycetes"/>
    <property type="evidence" value="ECO:0007669"/>
    <property type="project" value="UniProtKB-ARBA"/>
</dbReference>
<keyword evidence="5" id="KW-1003">Cell membrane</keyword>
<evidence type="ECO:0000256" key="10">
    <source>
        <dbReference type="ARBA" id="ARBA00022734"/>
    </source>
</evidence>
<gene>
    <name evidence="27" type="ORF">GSMUA_337140.1</name>
</gene>
<evidence type="ECO:0000256" key="17">
    <source>
        <dbReference type="ARBA" id="ARBA00023170"/>
    </source>
</evidence>
<dbReference type="SMART" id="SM00220">
    <property type="entry name" value="S_TKc"/>
    <property type="match status" value="1"/>
</dbReference>
<dbReference type="GO" id="GO:0005524">
    <property type="term" value="F:ATP binding"/>
    <property type="evidence" value="ECO:0007669"/>
    <property type="project" value="UniProtKB-UniRule"/>
</dbReference>
<keyword evidence="15 24" id="KW-1133">Transmembrane helix</keyword>
<evidence type="ECO:0000256" key="6">
    <source>
        <dbReference type="ARBA" id="ARBA00022527"/>
    </source>
</evidence>
<organism evidence="27">
    <name type="scientific">Musa acuminata subsp. malaccensis</name>
    <name type="common">Wild banana</name>
    <name type="synonym">Musa malaccensis</name>
    <dbReference type="NCBI Taxonomy" id="214687"/>
    <lineage>
        <taxon>Eukaryota</taxon>
        <taxon>Viridiplantae</taxon>
        <taxon>Streptophyta</taxon>
        <taxon>Embryophyta</taxon>
        <taxon>Tracheophyta</taxon>
        <taxon>Spermatophyta</taxon>
        <taxon>Magnoliopsida</taxon>
        <taxon>Liliopsida</taxon>
        <taxon>Zingiberales</taxon>
        <taxon>Musaceae</taxon>
        <taxon>Musa</taxon>
    </lineage>
</organism>
<feature type="binding site" evidence="22">
    <location>
        <position position="400"/>
    </location>
    <ligand>
        <name>ATP</name>
        <dbReference type="ChEBI" id="CHEBI:30616"/>
    </ligand>
</feature>
<protein>
    <recommendedName>
        <fullName evidence="4">non-specific serine/threonine protein kinase</fullName>
        <ecNumber evidence="4">2.7.11.1</ecNumber>
    </recommendedName>
</protein>
<evidence type="ECO:0000256" key="22">
    <source>
        <dbReference type="PROSITE-ProRule" id="PRU10141"/>
    </source>
</evidence>
<evidence type="ECO:0000256" key="25">
    <source>
        <dbReference type="SAM" id="SignalP"/>
    </source>
</evidence>
<comment type="similarity">
    <text evidence="3">In the C-terminal section; belongs to the protein kinase superfamily. Ser/Thr protein kinase family.</text>
</comment>
<feature type="region of interest" description="Disordered" evidence="23">
    <location>
        <begin position="257"/>
        <end position="291"/>
    </location>
</feature>
<comment type="function">
    <text evidence="20">Promotes hydrogen peroxide H(2)O(2) production and cell death.</text>
</comment>
<dbReference type="GO" id="GO:0004674">
    <property type="term" value="F:protein serine/threonine kinase activity"/>
    <property type="evidence" value="ECO:0007669"/>
    <property type="project" value="UniProtKB-KW"/>
</dbReference>
<dbReference type="InterPro" id="IPR008271">
    <property type="entry name" value="Ser/Thr_kinase_AS"/>
</dbReference>
<name>A0A8D6ZIQ2_MUSAM</name>
<evidence type="ECO:0000256" key="7">
    <source>
        <dbReference type="ARBA" id="ARBA00022679"/>
    </source>
</evidence>
<feature type="chain" id="PRO_5034270200" description="non-specific serine/threonine protein kinase" evidence="25">
    <location>
        <begin position="18"/>
        <end position="688"/>
    </location>
</feature>
<evidence type="ECO:0000256" key="24">
    <source>
        <dbReference type="SAM" id="Phobius"/>
    </source>
</evidence>
<feature type="region of interest" description="Disordered" evidence="23">
    <location>
        <begin position="330"/>
        <end position="349"/>
    </location>
</feature>
<evidence type="ECO:0000256" key="8">
    <source>
        <dbReference type="ARBA" id="ARBA00022692"/>
    </source>
</evidence>
<dbReference type="FunFam" id="2.60.120.200:FF:000103">
    <property type="entry name" value="L-type lectin-domain containing receptor kinase IX.1"/>
    <property type="match status" value="1"/>
</dbReference>
<dbReference type="SUPFAM" id="SSF56112">
    <property type="entry name" value="Protein kinase-like (PK-like)"/>
    <property type="match status" value="1"/>
</dbReference>
<dbReference type="InterPro" id="IPR050528">
    <property type="entry name" value="L-type_Lectin-RKs"/>
</dbReference>
<dbReference type="PROSITE" id="PS50011">
    <property type="entry name" value="PROTEIN_KINASE_DOM"/>
    <property type="match status" value="1"/>
</dbReference>
<evidence type="ECO:0000256" key="23">
    <source>
        <dbReference type="SAM" id="MobiDB-lite"/>
    </source>
</evidence>
<keyword evidence="10" id="KW-0430">Lectin</keyword>
<dbReference type="GO" id="GO:0030246">
    <property type="term" value="F:carbohydrate binding"/>
    <property type="evidence" value="ECO:0007669"/>
    <property type="project" value="UniProtKB-KW"/>
</dbReference>
<reference evidence="27" key="1">
    <citation type="submission" date="2021-03" db="EMBL/GenBank/DDBJ databases">
        <authorList>
            <consortium name="Genoscope - CEA"/>
            <person name="William W."/>
        </authorList>
    </citation>
    <scope>NUCLEOTIDE SEQUENCE</scope>
    <source>
        <strain evidence="27">Doubled-haploid Pahang</strain>
    </source>
</reference>
<sequence length="688" mass="75631">MLSALFCLCIVVPSATCLSFNLSFLDPASRSGIELQGNATWNSTDGIQLTNDTIIYNVGRAVYREPLLLWDARTKALSDFTTHFSFIIRNSSNTSSSGDGLAFFMAPYPSPLLLDSSGGPLGIFKRGSLNSTVPTVAVEFDTYQNEWDVDDHHVGIDVNSIVSQKVASWNGSLKTGMQANAWVSYDAITRNLSVFLTYADNPVFAGDSVLHTVIDLRDHLPANVTVGFSAATGQVTETHAVLSWSFSSIAPESSCKAMQPGTAPMAFSSPTTPSSTTSIPPPTAPTASDAAKSKSKTGLIVGLVIGAGVLMVTPGLLLFVLWRRRRKSRRRNAADGDEDMDFDQTTDDDFMGNRGPKRFAYKELARATRNFSDEGKLGEGGFGSVYRGHLKDLKLDVAIKRVSRESRQGRKEYVSEVKIISRLRHRNLVQLVGWCHDRGEFLLVYEFMPNGSLDSYLYSPAAGLGWPARHKIALGLASALLYLHEEWEQCVVHRDVKPSNIMLDSAFNAKLGDFGLARLVDHDRNLQTTDLAGTRVYIAPECFYTGKPSKESDVYSFGIVALEIACGRRPVELKEKDPGKEILVEWVWELYGRRTILEAADARLNGDFDETQMECLMVVGLWCAHPDYNVRPSIRQAINALNLETPLPELPPKMPVPMYYTPWSDVSQSLHASSLATTTSITAKSAPT</sequence>
<feature type="non-terminal residue" evidence="27">
    <location>
        <position position="688"/>
    </location>
</feature>
<dbReference type="InterPro" id="IPR000719">
    <property type="entry name" value="Prot_kinase_dom"/>
</dbReference>
<evidence type="ECO:0000256" key="11">
    <source>
        <dbReference type="ARBA" id="ARBA00022741"/>
    </source>
</evidence>
<evidence type="ECO:0000256" key="14">
    <source>
        <dbReference type="ARBA" id="ARBA00022840"/>
    </source>
</evidence>
<keyword evidence="9 25" id="KW-0732">Signal</keyword>
<dbReference type="EC" id="2.7.11.1" evidence="4"/>
<keyword evidence="12" id="KW-0418">Kinase</keyword>
<dbReference type="PROSITE" id="PS00108">
    <property type="entry name" value="PROTEIN_KINASE_ST"/>
    <property type="match status" value="1"/>
</dbReference>
<evidence type="ECO:0000256" key="19">
    <source>
        <dbReference type="ARBA" id="ARBA00058054"/>
    </source>
</evidence>
<dbReference type="InterPro" id="IPR013320">
    <property type="entry name" value="ConA-like_dom_sf"/>
</dbReference>
<accession>A0A8D6ZIQ2</accession>
<feature type="signal peptide" evidence="25">
    <location>
        <begin position="1"/>
        <end position="17"/>
    </location>
</feature>
<evidence type="ECO:0000256" key="21">
    <source>
        <dbReference type="ARBA" id="ARBA00063357"/>
    </source>
</evidence>
<keyword evidence="11 22" id="KW-0547">Nucleotide-binding</keyword>
<dbReference type="GO" id="GO:0005886">
    <property type="term" value="C:plasma membrane"/>
    <property type="evidence" value="ECO:0007669"/>
    <property type="project" value="UniProtKB-SubCell"/>
</dbReference>
<feature type="compositionally biased region" description="Acidic residues" evidence="23">
    <location>
        <begin position="335"/>
        <end position="349"/>
    </location>
</feature>
<evidence type="ECO:0000256" key="12">
    <source>
        <dbReference type="ARBA" id="ARBA00022777"/>
    </source>
</evidence>
<dbReference type="PROSITE" id="PS00107">
    <property type="entry name" value="PROTEIN_KINASE_ATP"/>
    <property type="match status" value="1"/>
</dbReference>
<evidence type="ECO:0000256" key="13">
    <source>
        <dbReference type="ARBA" id="ARBA00022821"/>
    </source>
</evidence>